<feature type="transmembrane region" description="Helical" evidence="1">
    <location>
        <begin position="95"/>
        <end position="112"/>
    </location>
</feature>
<name>A0A7V8VGQ8_9BACT</name>
<dbReference type="Proteomes" id="UP000542342">
    <property type="component" value="Unassembled WGS sequence"/>
</dbReference>
<gene>
    <name evidence="2" type="ORF">H0921_16445</name>
</gene>
<protein>
    <submittedName>
        <fullName evidence="2">Uncharacterized protein</fullName>
    </submittedName>
</protein>
<feature type="transmembrane region" description="Helical" evidence="1">
    <location>
        <begin position="226"/>
        <end position="245"/>
    </location>
</feature>
<dbReference type="AlphaFoldDB" id="A0A7V8VGQ8"/>
<dbReference type="EMBL" id="JACEFB010000018">
    <property type="protein sequence ID" value="MBA2227750.1"/>
    <property type="molecule type" value="Genomic_DNA"/>
</dbReference>
<accession>A0A7V8VGQ8</accession>
<dbReference type="RefSeq" id="WP_194539610.1">
    <property type="nucleotide sequence ID" value="NZ_JACEFB010000018.1"/>
</dbReference>
<keyword evidence="1" id="KW-1133">Transmembrane helix</keyword>
<keyword evidence="1" id="KW-0472">Membrane</keyword>
<sequence>MPHELAPTDQPLLTRMHQGGPEEGSLARRLGVGLGLSVGCYLGLREIWHSIPLFGGSDPQQWSTSFAGLISLYAAQAIAVAVGGVVVAAARPHGYTLGLFLGLGSGALFFLWEVQQNAAMRQSPLLLQIPLVAWVGLLAGWVGERLWPPPPALELPQPRSSLLSSLQFSRSVVHTPPSAPPTRWFRILAGATLAVALLVSADTIRQAVQQYSLGLFQAPGIGQAQFLSWLIALFGLFLGGVFAAAGSPAGLRHGAFTGLLAAPVVLAFAMQQDALPTPLEYTLTRAGLAGVPLSDPIAAALVLGGILASCTLGGWFGSALFPPLVPPALRRPIRHEMA</sequence>
<feature type="transmembrane region" description="Helical" evidence="1">
    <location>
        <begin position="65"/>
        <end position="89"/>
    </location>
</feature>
<keyword evidence="3" id="KW-1185">Reference proteome</keyword>
<feature type="transmembrane region" description="Helical" evidence="1">
    <location>
        <begin position="124"/>
        <end position="143"/>
    </location>
</feature>
<comment type="caution">
    <text evidence="2">The sequence shown here is derived from an EMBL/GenBank/DDBJ whole genome shotgun (WGS) entry which is preliminary data.</text>
</comment>
<feature type="transmembrane region" description="Helical" evidence="1">
    <location>
        <begin position="184"/>
        <end position="205"/>
    </location>
</feature>
<organism evidence="2 3">
    <name type="scientific">Thermogemmata fonticola</name>
    <dbReference type="NCBI Taxonomy" id="2755323"/>
    <lineage>
        <taxon>Bacteria</taxon>
        <taxon>Pseudomonadati</taxon>
        <taxon>Planctomycetota</taxon>
        <taxon>Planctomycetia</taxon>
        <taxon>Gemmatales</taxon>
        <taxon>Gemmataceae</taxon>
        <taxon>Thermogemmata</taxon>
    </lineage>
</organism>
<evidence type="ECO:0000313" key="2">
    <source>
        <dbReference type="EMBL" id="MBA2227750.1"/>
    </source>
</evidence>
<reference evidence="2 3" key="1">
    <citation type="submission" date="2020-07" db="EMBL/GenBank/DDBJ databases">
        <title>Thermogemmata thermophila gen. nov., sp. nov., a novel moderate thermophilic planctomycete from a Kamchatka hot spring.</title>
        <authorList>
            <person name="Elcheninov A.G."/>
            <person name="Podosokorskaya O.A."/>
            <person name="Kovaleva O.L."/>
            <person name="Novikov A."/>
            <person name="Bonch-Osmolovskaya E.A."/>
            <person name="Toshchakov S.V."/>
            <person name="Kublanov I.V."/>
        </authorList>
    </citation>
    <scope>NUCLEOTIDE SEQUENCE [LARGE SCALE GENOMIC DNA]</scope>
    <source>
        <strain evidence="2 3">2918</strain>
    </source>
</reference>
<keyword evidence="1" id="KW-0812">Transmembrane</keyword>
<feature type="transmembrane region" description="Helical" evidence="1">
    <location>
        <begin position="297"/>
        <end position="321"/>
    </location>
</feature>
<proteinExistence type="predicted"/>
<evidence type="ECO:0000256" key="1">
    <source>
        <dbReference type="SAM" id="Phobius"/>
    </source>
</evidence>
<evidence type="ECO:0000313" key="3">
    <source>
        <dbReference type="Proteomes" id="UP000542342"/>
    </source>
</evidence>